<name>A0ABQ8M2M4_LABRO</name>
<feature type="region of interest" description="Disordered" evidence="1">
    <location>
        <begin position="161"/>
        <end position="192"/>
    </location>
</feature>
<feature type="region of interest" description="Disordered" evidence="1">
    <location>
        <begin position="237"/>
        <end position="273"/>
    </location>
</feature>
<dbReference type="InterPro" id="IPR043502">
    <property type="entry name" value="DNA/RNA_pol_sf"/>
</dbReference>
<accession>A0ABQ8M2M4</accession>
<evidence type="ECO:0000313" key="3">
    <source>
        <dbReference type="Proteomes" id="UP000830375"/>
    </source>
</evidence>
<dbReference type="SUPFAM" id="SSF56672">
    <property type="entry name" value="DNA/RNA polymerases"/>
    <property type="match status" value="1"/>
</dbReference>
<evidence type="ECO:0000313" key="2">
    <source>
        <dbReference type="EMBL" id="KAI2656068.1"/>
    </source>
</evidence>
<reference evidence="2 3" key="1">
    <citation type="submission" date="2022-01" db="EMBL/GenBank/DDBJ databases">
        <title>A high-quality chromosome-level genome assembly of rohu carp, Labeo rohita.</title>
        <authorList>
            <person name="Arick M.A. II"/>
            <person name="Hsu C.-Y."/>
            <person name="Magbanua Z."/>
            <person name="Pechanova O."/>
            <person name="Grover C."/>
            <person name="Miller E."/>
            <person name="Thrash A."/>
            <person name="Ezzel L."/>
            <person name="Alam S."/>
            <person name="Benzie J."/>
            <person name="Hamilton M."/>
            <person name="Karsi A."/>
            <person name="Lawrence M.L."/>
            <person name="Peterson D.G."/>
        </authorList>
    </citation>
    <scope>NUCLEOTIDE SEQUENCE [LARGE SCALE GENOMIC DNA]</scope>
    <source>
        <strain evidence="3">BAU-BD-2019</strain>
        <tissue evidence="2">Blood</tissue>
    </source>
</reference>
<comment type="caution">
    <text evidence="2">The sequence shown here is derived from an EMBL/GenBank/DDBJ whole genome shotgun (WGS) entry which is preliminary data.</text>
</comment>
<gene>
    <name evidence="2" type="ORF">H4Q32_012888</name>
</gene>
<proteinExistence type="predicted"/>
<protein>
    <submittedName>
        <fullName evidence="2">Ribosomal large subunit pseudouridine synthase C</fullName>
    </submittedName>
</protein>
<dbReference type="EMBL" id="JACTAM010000015">
    <property type="protein sequence ID" value="KAI2656068.1"/>
    <property type="molecule type" value="Genomic_DNA"/>
</dbReference>
<dbReference type="Proteomes" id="UP000830375">
    <property type="component" value="Unassembled WGS sequence"/>
</dbReference>
<organism evidence="2 3">
    <name type="scientific">Labeo rohita</name>
    <name type="common">Indian major carp</name>
    <name type="synonym">Cyprinus rohita</name>
    <dbReference type="NCBI Taxonomy" id="84645"/>
    <lineage>
        <taxon>Eukaryota</taxon>
        <taxon>Metazoa</taxon>
        <taxon>Chordata</taxon>
        <taxon>Craniata</taxon>
        <taxon>Vertebrata</taxon>
        <taxon>Euteleostomi</taxon>
        <taxon>Actinopterygii</taxon>
        <taxon>Neopterygii</taxon>
        <taxon>Teleostei</taxon>
        <taxon>Ostariophysi</taxon>
        <taxon>Cypriniformes</taxon>
        <taxon>Cyprinidae</taxon>
        <taxon>Labeoninae</taxon>
        <taxon>Labeonini</taxon>
        <taxon>Labeo</taxon>
    </lineage>
</organism>
<keyword evidence="3" id="KW-1185">Reference proteome</keyword>
<sequence length="287" mass="31169">MAAVFNVIPFGLLYMRPLQWCLKTKGTMLCMIKVTRRCRRALDMWRRPWFLSQGPVLGAPCRRVMLATDASLTGWGVVMSGHPAHGLWSGHHPAWHFSCLEMLAVFQALLGKGVVHRILRCPSLLSALGRSACQPCRCSRAQRSPASPYLSLPPGNVAELGSSPPLRGSLQQLVRPSPASHPLQDTELAAQTTPEASIERLAPLADYLAAWKLLPNVSAWVLRTVERSAAAFQRGLSHCGEPRAGSGNGTGSRNSVEEGGHRGGPSSRRGVRVLQPVLHCSEEGCDY</sequence>
<evidence type="ECO:0000256" key="1">
    <source>
        <dbReference type="SAM" id="MobiDB-lite"/>
    </source>
</evidence>